<proteinExistence type="predicted"/>
<dbReference type="InterPro" id="IPR025714">
    <property type="entry name" value="Methyltranfer_dom"/>
</dbReference>
<dbReference type="GO" id="GO:0032259">
    <property type="term" value="P:methylation"/>
    <property type="evidence" value="ECO:0007669"/>
    <property type="project" value="UniProtKB-KW"/>
</dbReference>
<keyword evidence="5" id="KW-1185">Reference proteome</keyword>
<accession>A0A9N8ELW2</accession>
<evidence type="ECO:0000256" key="2">
    <source>
        <dbReference type="SAM" id="Phobius"/>
    </source>
</evidence>
<protein>
    <submittedName>
        <fullName evidence="4">Methyltransferase-like protein 24</fullName>
    </submittedName>
</protein>
<dbReference type="Proteomes" id="UP001153069">
    <property type="component" value="Unassembled WGS sequence"/>
</dbReference>
<keyword evidence="4" id="KW-0808">Transferase</keyword>
<dbReference type="PANTHER" id="PTHR32026">
    <property type="entry name" value="METHYLTRANSFERASE-LIKE PROTEIN 24"/>
    <property type="match status" value="1"/>
</dbReference>
<keyword evidence="2" id="KW-0472">Membrane</keyword>
<feature type="transmembrane region" description="Helical" evidence="2">
    <location>
        <begin position="12"/>
        <end position="30"/>
    </location>
</feature>
<feature type="region of interest" description="Disordered" evidence="1">
    <location>
        <begin position="53"/>
        <end position="77"/>
    </location>
</feature>
<dbReference type="Pfam" id="PF13383">
    <property type="entry name" value="Methyltransf_22"/>
    <property type="match status" value="1"/>
</dbReference>
<evidence type="ECO:0000256" key="1">
    <source>
        <dbReference type="SAM" id="MobiDB-lite"/>
    </source>
</evidence>
<keyword evidence="4" id="KW-0489">Methyltransferase</keyword>
<dbReference type="OrthoDB" id="195937at2759"/>
<evidence type="ECO:0000313" key="4">
    <source>
        <dbReference type="EMBL" id="CAB9522444.1"/>
    </source>
</evidence>
<organism evidence="4 5">
    <name type="scientific">Seminavis robusta</name>
    <dbReference type="NCBI Taxonomy" id="568900"/>
    <lineage>
        <taxon>Eukaryota</taxon>
        <taxon>Sar</taxon>
        <taxon>Stramenopiles</taxon>
        <taxon>Ochrophyta</taxon>
        <taxon>Bacillariophyta</taxon>
        <taxon>Bacillariophyceae</taxon>
        <taxon>Bacillariophycidae</taxon>
        <taxon>Naviculales</taxon>
        <taxon>Naviculaceae</taxon>
        <taxon>Seminavis</taxon>
    </lineage>
</organism>
<dbReference type="PANTHER" id="PTHR32026:SF10">
    <property type="entry name" value="METHYLTRANSFERASE-LIKE PROTEIN 24-RELATED"/>
    <property type="match status" value="1"/>
</dbReference>
<sequence length="296" mass="32959">MRPESRKNGWKVALFSSLCMFGGVVIFFRGETDVTNQQGVRVAAVTSTKHEDWRGAPIGDREDDPDSYHSYDHRPAGTDPRDVLLNEYTIHPCPNGGTGSMVSGQDPRLFELKNDLYKERNPKFLCDAASITTSLHQPCVVYSFGSFDEISFEIGIDNVTNSKCDVHTFDPEKRPSPEVAGRHHFTSHDLGLSSFEHDNFKRLGTIMKDLGHKHIHVLKIDIEGGEGGALPALQVEGVLKNVDQISIEFHSVELMKKGLDILVASGFGIVYARREDRCAWCIEVTLVKMPDKSTSL</sequence>
<name>A0A9N8ELW2_9STRA</name>
<feature type="compositionally biased region" description="Basic and acidic residues" evidence="1">
    <location>
        <begin position="66"/>
        <end position="77"/>
    </location>
</feature>
<dbReference type="InterPro" id="IPR026913">
    <property type="entry name" value="METTL24"/>
</dbReference>
<gene>
    <name evidence="4" type="ORF">SEMRO_1303_G261020.1</name>
</gene>
<dbReference type="EMBL" id="CAICTM010001301">
    <property type="protein sequence ID" value="CAB9522444.1"/>
    <property type="molecule type" value="Genomic_DNA"/>
</dbReference>
<keyword evidence="2" id="KW-1133">Transmembrane helix</keyword>
<dbReference type="AlphaFoldDB" id="A0A9N8ELW2"/>
<comment type="caution">
    <text evidence="4">The sequence shown here is derived from an EMBL/GenBank/DDBJ whole genome shotgun (WGS) entry which is preliminary data.</text>
</comment>
<feature type="domain" description="Methyltransferase" evidence="3">
    <location>
        <begin position="121"/>
        <end position="257"/>
    </location>
</feature>
<reference evidence="4" key="1">
    <citation type="submission" date="2020-06" db="EMBL/GenBank/DDBJ databases">
        <authorList>
            <consortium name="Plant Systems Biology data submission"/>
        </authorList>
    </citation>
    <scope>NUCLEOTIDE SEQUENCE</scope>
    <source>
        <strain evidence="4">D6</strain>
    </source>
</reference>
<evidence type="ECO:0000259" key="3">
    <source>
        <dbReference type="Pfam" id="PF13383"/>
    </source>
</evidence>
<keyword evidence="2" id="KW-0812">Transmembrane</keyword>
<dbReference type="GO" id="GO:0008168">
    <property type="term" value="F:methyltransferase activity"/>
    <property type="evidence" value="ECO:0007669"/>
    <property type="project" value="UniProtKB-KW"/>
</dbReference>
<evidence type="ECO:0000313" key="5">
    <source>
        <dbReference type="Proteomes" id="UP001153069"/>
    </source>
</evidence>